<dbReference type="AlphaFoldDB" id="A0A922MDI5"/>
<keyword evidence="3" id="KW-1133">Transmembrane helix</keyword>
<dbReference type="GO" id="GO:0007189">
    <property type="term" value="P:adenylate cyclase-activating G protein-coupled receptor signaling pathway"/>
    <property type="evidence" value="ECO:0007669"/>
    <property type="project" value="TreeGrafter"/>
</dbReference>
<accession>A0A922MDI5</accession>
<dbReference type="GO" id="GO:0006171">
    <property type="term" value="P:cAMP biosynthetic process"/>
    <property type="evidence" value="ECO:0007669"/>
    <property type="project" value="TreeGrafter"/>
</dbReference>
<keyword evidence="3" id="KW-0472">Membrane</keyword>
<dbReference type="Proteomes" id="UP000814243">
    <property type="component" value="Unassembled WGS sequence"/>
</dbReference>
<proteinExistence type="predicted"/>
<protein>
    <submittedName>
        <fullName evidence="4">Uncharacterized protein</fullName>
    </submittedName>
</protein>
<sequence length="171" mass="19589">MLSLWVNFSNVFSFVQVLSPLFSLTGLSRQGIGIHQTKNQVWYMLLVGFVPYAMFPLSLSWCISLGTITFLSHLIATIIYIHEDHSPIGIMFSTHHKYACAIRLIAGNALLHVAVNFAGLYTKSFVEWEQRKIFLETCKSKTAYEKTRQESDRQWNLIQSGEPLPPYKTAW</sequence>
<organism evidence="4 5">
    <name type="scientific">Spodoptera exigua</name>
    <name type="common">Beet armyworm</name>
    <name type="synonym">Noctua fulgens</name>
    <dbReference type="NCBI Taxonomy" id="7107"/>
    <lineage>
        <taxon>Eukaryota</taxon>
        <taxon>Metazoa</taxon>
        <taxon>Ecdysozoa</taxon>
        <taxon>Arthropoda</taxon>
        <taxon>Hexapoda</taxon>
        <taxon>Insecta</taxon>
        <taxon>Pterygota</taxon>
        <taxon>Neoptera</taxon>
        <taxon>Endopterygota</taxon>
        <taxon>Lepidoptera</taxon>
        <taxon>Glossata</taxon>
        <taxon>Ditrysia</taxon>
        <taxon>Noctuoidea</taxon>
        <taxon>Noctuidae</taxon>
        <taxon>Amphipyrinae</taxon>
        <taxon>Spodoptera</taxon>
    </lineage>
</organism>
<keyword evidence="3" id="KW-0812">Transmembrane</keyword>
<reference evidence="4" key="1">
    <citation type="journal article" date="2021" name="G3 (Bethesda)">
        <title>Genome and transcriptome analysis of the beet armyworm Spodoptera exigua reveals targets for pest control. .</title>
        <authorList>
            <person name="Simon S."/>
            <person name="Breeschoten T."/>
            <person name="Jansen H.J."/>
            <person name="Dirks R.P."/>
            <person name="Schranz M.E."/>
            <person name="Ros V.I.D."/>
        </authorList>
    </citation>
    <scope>NUCLEOTIDE SEQUENCE</scope>
    <source>
        <strain evidence="4">TB_SE_WUR_2020</strain>
    </source>
</reference>
<evidence type="ECO:0000256" key="3">
    <source>
        <dbReference type="SAM" id="Phobius"/>
    </source>
</evidence>
<dbReference type="EMBL" id="JACEFF010000610">
    <property type="protein sequence ID" value="KAH9634447.1"/>
    <property type="molecule type" value="Genomic_DNA"/>
</dbReference>
<evidence type="ECO:0000313" key="5">
    <source>
        <dbReference type="Proteomes" id="UP000814243"/>
    </source>
</evidence>
<feature type="transmembrane region" description="Helical" evidence="3">
    <location>
        <begin position="40"/>
        <end position="57"/>
    </location>
</feature>
<gene>
    <name evidence="4" type="ORF">HF086_008281</name>
</gene>
<dbReference type="GO" id="GO:0004016">
    <property type="term" value="F:adenylate cyclase activity"/>
    <property type="evidence" value="ECO:0007669"/>
    <property type="project" value="TreeGrafter"/>
</dbReference>
<evidence type="ECO:0000256" key="1">
    <source>
        <dbReference type="ARBA" id="ARBA00022741"/>
    </source>
</evidence>
<evidence type="ECO:0000256" key="2">
    <source>
        <dbReference type="ARBA" id="ARBA00023239"/>
    </source>
</evidence>
<dbReference type="GO" id="GO:0005886">
    <property type="term" value="C:plasma membrane"/>
    <property type="evidence" value="ECO:0007669"/>
    <property type="project" value="TreeGrafter"/>
</dbReference>
<comment type="caution">
    <text evidence="4">The sequence shown here is derived from an EMBL/GenBank/DDBJ whole genome shotgun (WGS) entry which is preliminary data.</text>
</comment>
<keyword evidence="2" id="KW-0456">Lyase</keyword>
<feature type="transmembrane region" description="Helical" evidence="3">
    <location>
        <begin position="6"/>
        <end position="28"/>
    </location>
</feature>
<dbReference type="PANTHER" id="PTHR45627:SF1">
    <property type="entry name" value="ADENYLATE CYCLASE TYPE 8"/>
    <property type="match status" value="1"/>
</dbReference>
<name>A0A922MDI5_SPOEX</name>
<feature type="transmembrane region" description="Helical" evidence="3">
    <location>
        <begin position="101"/>
        <end position="121"/>
    </location>
</feature>
<dbReference type="GO" id="GO:0000166">
    <property type="term" value="F:nucleotide binding"/>
    <property type="evidence" value="ECO:0007669"/>
    <property type="project" value="UniProtKB-KW"/>
</dbReference>
<evidence type="ECO:0000313" key="4">
    <source>
        <dbReference type="EMBL" id="KAH9634447.1"/>
    </source>
</evidence>
<keyword evidence="1" id="KW-0547">Nucleotide-binding</keyword>
<dbReference type="PANTHER" id="PTHR45627">
    <property type="entry name" value="ADENYLATE CYCLASE TYPE 1"/>
    <property type="match status" value="1"/>
</dbReference>